<sequence length="93" mass="9951">MPDTLLPDPAEPSPAAAVLRRERTRWIRREADLNQRHAAGLGNVTGAARIEARTAHLVLTYALSVVEGRSSSVGSFDDLVRPNPPAREAAGPS</sequence>
<organism evidence="2 3">
    <name type="scientific">Amycolatopsis australiensis</name>
    <dbReference type="NCBI Taxonomy" id="546364"/>
    <lineage>
        <taxon>Bacteria</taxon>
        <taxon>Bacillati</taxon>
        <taxon>Actinomycetota</taxon>
        <taxon>Actinomycetes</taxon>
        <taxon>Pseudonocardiales</taxon>
        <taxon>Pseudonocardiaceae</taxon>
        <taxon>Amycolatopsis</taxon>
    </lineage>
</organism>
<gene>
    <name evidence="2" type="ORF">SAMN04489730_0043</name>
</gene>
<dbReference type="AlphaFoldDB" id="A0A1K1LL64"/>
<dbReference type="RefSeq" id="WP_072474321.1">
    <property type="nucleotide sequence ID" value="NZ_FPJG01000001.1"/>
</dbReference>
<proteinExistence type="predicted"/>
<dbReference type="EMBL" id="FPJG01000001">
    <property type="protein sequence ID" value="SFW11645.1"/>
    <property type="molecule type" value="Genomic_DNA"/>
</dbReference>
<reference evidence="3" key="1">
    <citation type="submission" date="2016-11" db="EMBL/GenBank/DDBJ databases">
        <authorList>
            <person name="Varghese N."/>
            <person name="Submissions S."/>
        </authorList>
    </citation>
    <scope>NUCLEOTIDE SEQUENCE [LARGE SCALE GENOMIC DNA]</scope>
    <source>
        <strain evidence="3">DSM 44671</strain>
    </source>
</reference>
<keyword evidence="3" id="KW-1185">Reference proteome</keyword>
<evidence type="ECO:0000313" key="2">
    <source>
        <dbReference type="EMBL" id="SFW11645.1"/>
    </source>
</evidence>
<evidence type="ECO:0000313" key="3">
    <source>
        <dbReference type="Proteomes" id="UP000182740"/>
    </source>
</evidence>
<evidence type="ECO:0000256" key="1">
    <source>
        <dbReference type="SAM" id="MobiDB-lite"/>
    </source>
</evidence>
<dbReference type="STRING" id="546364.SAMN04489730_0043"/>
<accession>A0A1K1LL64</accession>
<protein>
    <submittedName>
        <fullName evidence="2">Uncharacterized protein</fullName>
    </submittedName>
</protein>
<dbReference type="Proteomes" id="UP000182740">
    <property type="component" value="Unassembled WGS sequence"/>
</dbReference>
<feature type="region of interest" description="Disordered" evidence="1">
    <location>
        <begin position="70"/>
        <end position="93"/>
    </location>
</feature>
<name>A0A1K1LL64_9PSEU</name>